<dbReference type="InterPro" id="IPR000504">
    <property type="entry name" value="RRM_dom"/>
</dbReference>
<sequence length="416" mass="44715">MACTKVFVGSLPSGTKPSELRHLFETYGIVVECDIMNRCGFVHMKNAAMAESAIIALNATEFKGQAIVVEAGRPKEKKDSLGQSMVRGAFIGINRGGRVGAMCFTRSGGSGSHSGSDDCFQGGANFPGNRGGSQFRGNYGRGGARRGNLQGGRGGGNQSNTSGAGPMRNQSFKSSRPAPYPEHMSTACLDSYEEGSRSGFTYSGNRNGRASTNNFASNKWRGNNYTTTPKANVPSQSDYDNASIQSEWRSNSQNYGGRNFRNDNSSSSGFSGQVGNSSNNSNFNSYGYKGTLSRGGGQKDRRGFALPTNQSQQQFSNQSQHGSYERNGGNSADENVIYHHRSNPSNMNVNMNRGGVNRFPGNRGGFSSNRGGIGYGSNSYQQQFPPLGSSRNYERESRGGGGFRNTSHQNAPNRRF</sequence>
<dbReference type="SUPFAM" id="SSF54928">
    <property type="entry name" value="RNA-binding domain, RBD"/>
    <property type="match status" value="1"/>
</dbReference>
<evidence type="ECO:0000256" key="1">
    <source>
        <dbReference type="ARBA" id="ARBA00022884"/>
    </source>
</evidence>
<evidence type="ECO:0000256" key="2">
    <source>
        <dbReference type="PROSITE-ProRule" id="PRU00176"/>
    </source>
</evidence>
<evidence type="ECO:0000313" key="5">
    <source>
        <dbReference type="EnsemblMetazoa" id="GAUT007210-PA"/>
    </source>
</evidence>
<feature type="region of interest" description="Disordered" evidence="3">
    <location>
        <begin position="200"/>
        <end position="416"/>
    </location>
</feature>
<dbReference type="InterPro" id="IPR012677">
    <property type="entry name" value="Nucleotide-bd_a/b_plait_sf"/>
</dbReference>
<dbReference type="PROSITE" id="PS50102">
    <property type="entry name" value="RRM"/>
    <property type="match status" value="1"/>
</dbReference>
<dbReference type="Gene3D" id="3.30.70.330">
    <property type="match status" value="1"/>
</dbReference>
<dbReference type="Pfam" id="PF00076">
    <property type="entry name" value="RRM_1"/>
    <property type="match status" value="1"/>
</dbReference>
<evidence type="ECO:0000256" key="3">
    <source>
        <dbReference type="SAM" id="MobiDB-lite"/>
    </source>
</evidence>
<organism evidence="5 6">
    <name type="scientific">Glossina austeni</name>
    <name type="common">Savannah tsetse fly</name>
    <dbReference type="NCBI Taxonomy" id="7395"/>
    <lineage>
        <taxon>Eukaryota</taxon>
        <taxon>Metazoa</taxon>
        <taxon>Ecdysozoa</taxon>
        <taxon>Arthropoda</taxon>
        <taxon>Hexapoda</taxon>
        <taxon>Insecta</taxon>
        <taxon>Pterygota</taxon>
        <taxon>Neoptera</taxon>
        <taxon>Endopterygota</taxon>
        <taxon>Diptera</taxon>
        <taxon>Brachycera</taxon>
        <taxon>Muscomorpha</taxon>
        <taxon>Hippoboscoidea</taxon>
        <taxon>Glossinidae</taxon>
        <taxon>Glossina</taxon>
    </lineage>
</organism>
<dbReference type="AlphaFoldDB" id="A0A1A9UJW7"/>
<dbReference type="PANTHER" id="PTHR23147">
    <property type="entry name" value="SERINE/ARGININE RICH SPLICING FACTOR"/>
    <property type="match status" value="1"/>
</dbReference>
<evidence type="ECO:0000259" key="4">
    <source>
        <dbReference type="PROSITE" id="PS50102"/>
    </source>
</evidence>
<dbReference type="EnsemblMetazoa" id="GAUT007210-RA">
    <property type="protein sequence ID" value="GAUT007210-PA"/>
    <property type="gene ID" value="GAUT007210"/>
</dbReference>
<dbReference type="STRING" id="7395.A0A1A9UJW7"/>
<feature type="compositionally biased region" description="Low complexity" evidence="3">
    <location>
        <begin position="309"/>
        <end position="320"/>
    </location>
</feature>
<feature type="compositionally biased region" description="Low complexity" evidence="3">
    <location>
        <begin position="346"/>
        <end position="358"/>
    </location>
</feature>
<dbReference type="SMART" id="SM00360">
    <property type="entry name" value="RRM"/>
    <property type="match status" value="1"/>
</dbReference>
<feature type="compositionally biased region" description="Polar residues" evidence="3">
    <location>
        <begin position="200"/>
        <end position="255"/>
    </location>
</feature>
<keyword evidence="1 2" id="KW-0694">RNA-binding</keyword>
<proteinExistence type="predicted"/>
<feature type="region of interest" description="Disordered" evidence="3">
    <location>
        <begin position="124"/>
        <end position="184"/>
    </location>
</feature>
<dbReference type="Proteomes" id="UP000078200">
    <property type="component" value="Unassembled WGS sequence"/>
</dbReference>
<dbReference type="InterPro" id="IPR050907">
    <property type="entry name" value="SRSF"/>
</dbReference>
<dbReference type="VEuPathDB" id="VectorBase:GAUT007210"/>
<dbReference type="GO" id="GO:0003723">
    <property type="term" value="F:RNA binding"/>
    <property type="evidence" value="ECO:0007669"/>
    <property type="project" value="UniProtKB-UniRule"/>
</dbReference>
<protein>
    <recommendedName>
        <fullName evidence="4">RRM domain-containing protein</fullName>
    </recommendedName>
</protein>
<keyword evidence="6" id="KW-1185">Reference proteome</keyword>
<feature type="compositionally biased region" description="Polar residues" evidence="3">
    <location>
        <begin position="158"/>
        <end position="174"/>
    </location>
</feature>
<name>A0A1A9UJW7_GLOAU</name>
<feature type="compositionally biased region" description="Low complexity" evidence="3">
    <location>
        <begin position="256"/>
        <end position="285"/>
    </location>
</feature>
<feature type="compositionally biased region" description="Polar residues" evidence="3">
    <location>
        <begin position="404"/>
        <end position="416"/>
    </location>
</feature>
<feature type="domain" description="RRM" evidence="4">
    <location>
        <begin position="4"/>
        <end position="74"/>
    </location>
</feature>
<dbReference type="InterPro" id="IPR035979">
    <property type="entry name" value="RBD_domain_sf"/>
</dbReference>
<reference evidence="5" key="1">
    <citation type="submission" date="2020-05" db="UniProtKB">
        <authorList>
            <consortium name="EnsemblMetazoa"/>
        </authorList>
    </citation>
    <scope>IDENTIFICATION</scope>
    <source>
        <strain evidence="5">TTRI</strain>
    </source>
</reference>
<accession>A0A1A9UJW7</accession>
<evidence type="ECO:0000313" key="6">
    <source>
        <dbReference type="Proteomes" id="UP000078200"/>
    </source>
</evidence>